<evidence type="ECO:0000259" key="7">
    <source>
        <dbReference type="PROSITE" id="PS50112"/>
    </source>
</evidence>
<dbReference type="Pfam" id="PF02954">
    <property type="entry name" value="HTH_8"/>
    <property type="match status" value="1"/>
</dbReference>
<dbReference type="InterPro" id="IPR000014">
    <property type="entry name" value="PAS"/>
</dbReference>
<dbReference type="InterPro" id="IPR025944">
    <property type="entry name" value="Sigma_54_int_dom_CS"/>
</dbReference>
<dbReference type="InterPro" id="IPR002197">
    <property type="entry name" value="HTH_Fis"/>
</dbReference>
<dbReference type="InterPro" id="IPR058031">
    <property type="entry name" value="AAA_lid_NorR"/>
</dbReference>
<dbReference type="PRINTS" id="PR01590">
    <property type="entry name" value="HTHFIS"/>
</dbReference>
<accession>A0ABS0YJT4</accession>
<dbReference type="Pfam" id="PF25601">
    <property type="entry name" value="AAA_lid_14"/>
    <property type="match status" value="1"/>
</dbReference>
<evidence type="ECO:0000256" key="5">
    <source>
        <dbReference type="ARBA" id="ARBA00023163"/>
    </source>
</evidence>
<proteinExistence type="predicted"/>
<evidence type="ECO:0000313" key="8">
    <source>
        <dbReference type="EMBL" id="MBJ6752132.1"/>
    </source>
</evidence>
<dbReference type="SUPFAM" id="SSF46689">
    <property type="entry name" value="Homeodomain-like"/>
    <property type="match status" value="1"/>
</dbReference>
<keyword evidence="9" id="KW-1185">Reference proteome</keyword>
<dbReference type="Pfam" id="PF00158">
    <property type="entry name" value="Sigma54_activat"/>
    <property type="match status" value="1"/>
</dbReference>
<dbReference type="Gene3D" id="3.40.50.300">
    <property type="entry name" value="P-loop containing nucleotide triphosphate hydrolases"/>
    <property type="match status" value="1"/>
</dbReference>
<name>A0ABS0YJT4_9BACT</name>
<dbReference type="SUPFAM" id="SSF52540">
    <property type="entry name" value="P-loop containing nucleoside triphosphate hydrolases"/>
    <property type="match status" value="1"/>
</dbReference>
<dbReference type="PROSITE" id="PS50112">
    <property type="entry name" value="PAS"/>
    <property type="match status" value="1"/>
</dbReference>
<organism evidence="8 9">
    <name type="scientific">Geomonas anaerohicana</name>
    <dbReference type="NCBI Taxonomy" id="2798583"/>
    <lineage>
        <taxon>Bacteria</taxon>
        <taxon>Pseudomonadati</taxon>
        <taxon>Thermodesulfobacteriota</taxon>
        <taxon>Desulfuromonadia</taxon>
        <taxon>Geobacterales</taxon>
        <taxon>Geobacteraceae</taxon>
        <taxon>Geomonas</taxon>
    </lineage>
</organism>
<sequence>MTMTESEPGNAVYRAILTSMGEGIIFADHTNRIVCVNAAAEQIRGIDAANYLGRDLLAIHSPPARPRIAAILESLKAGTLAFHTRPLEMKGRIFENSYYPITDAAERFVGTLMVSRDITEREHLKEENSVLRDQLLSESSFGGMIGRSPAMQPVFQMIRSTAPLDSTILITGESGTGKELVARELHGKSRRSGSPLVKINCAALPENLLESELFGFEKGAFTGALKERKGKFEQAHRGTLFLDEIGELPLSAQAKLLRVLQEKTVERIGGSREIQVDVRIVAATNRDLRQDVAAGQFREDLFYRLNVIPIELPPLRERLEDILPLATIFLSRFAADMGRSELKLSREAKEALLSHRYPGNVRELKNAMERATALCNGEVLMIDDLPAEFRRGAFAAPEVEALRDPAQGSVLASKLDDREAELIEQALAVTGHRRAEAARLLGISRKTLWKKMKRYR</sequence>
<dbReference type="NCBIfam" id="TIGR00229">
    <property type="entry name" value="sensory_box"/>
    <property type="match status" value="1"/>
</dbReference>
<dbReference type="CDD" id="cd00009">
    <property type="entry name" value="AAA"/>
    <property type="match status" value="1"/>
</dbReference>
<dbReference type="EMBL" id="JAEMHL010000011">
    <property type="protein sequence ID" value="MBJ6752132.1"/>
    <property type="molecule type" value="Genomic_DNA"/>
</dbReference>
<keyword evidence="5" id="KW-0804">Transcription</keyword>
<dbReference type="PANTHER" id="PTHR32071:SF117">
    <property type="entry name" value="PTS-DEPENDENT DIHYDROXYACETONE KINASE OPERON REGULATORY PROTEIN-RELATED"/>
    <property type="match status" value="1"/>
</dbReference>
<feature type="domain" description="PAS" evidence="7">
    <location>
        <begin position="9"/>
        <end position="79"/>
    </location>
</feature>
<keyword evidence="3" id="KW-0805">Transcription regulation</keyword>
<evidence type="ECO:0000256" key="3">
    <source>
        <dbReference type="ARBA" id="ARBA00023015"/>
    </source>
</evidence>
<evidence type="ECO:0000256" key="4">
    <source>
        <dbReference type="ARBA" id="ARBA00023125"/>
    </source>
</evidence>
<dbReference type="Proteomes" id="UP000614714">
    <property type="component" value="Unassembled WGS sequence"/>
</dbReference>
<dbReference type="SUPFAM" id="SSF55785">
    <property type="entry name" value="PYP-like sensor domain (PAS domain)"/>
    <property type="match status" value="1"/>
</dbReference>
<dbReference type="InterPro" id="IPR002078">
    <property type="entry name" value="Sigma_54_int"/>
</dbReference>
<dbReference type="InterPro" id="IPR009057">
    <property type="entry name" value="Homeodomain-like_sf"/>
</dbReference>
<evidence type="ECO:0000256" key="1">
    <source>
        <dbReference type="ARBA" id="ARBA00022741"/>
    </source>
</evidence>
<dbReference type="PROSITE" id="PS00688">
    <property type="entry name" value="SIGMA54_INTERACT_3"/>
    <property type="match status" value="1"/>
</dbReference>
<dbReference type="InterPro" id="IPR035965">
    <property type="entry name" value="PAS-like_dom_sf"/>
</dbReference>
<evidence type="ECO:0000259" key="6">
    <source>
        <dbReference type="PROSITE" id="PS50045"/>
    </source>
</evidence>
<gene>
    <name evidence="8" type="ORF">JFN91_18100</name>
</gene>
<dbReference type="SMART" id="SM00382">
    <property type="entry name" value="AAA"/>
    <property type="match status" value="1"/>
</dbReference>
<feature type="domain" description="Sigma-54 factor interaction" evidence="6">
    <location>
        <begin position="144"/>
        <end position="373"/>
    </location>
</feature>
<dbReference type="PROSITE" id="PS50045">
    <property type="entry name" value="SIGMA54_INTERACT_4"/>
    <property type="match status" value="1"/>
</dbReference>
<keyword evidence="4" id="KW-0238">DNA-binding</keyword>
<protein>
    <submittedName>
        <fullName evidence="8">Sigma 54-interacting transcriptional regulator</fullName>
    </submittedName>
</protein>
<dbReference type="RefSeq" id="WP_199390554.1">
    <property type="nucleotide sequence ID" value="NZ_JAEMHL010000011.1"/>
</dbReference>
<dbReference type="SMART" id="SM00091">
    <property type="entry name" value="PAS"/>
    <property type="match status" value="1"/>
</dbReference>
<dbReference type="Gene3D" id="1.10.8.60">
    <property type="match status" value="1"/>
</dbReference>
<dbReference type="Gene3D" id="3.30.450.20">
    <property type="entry name" value="PAS domain"/>
    <property type="match status" value="1"/>
</dbReference>
<dbReference type="InterPro" id="IPR027417">
    <property type="entry name" value="P-loop_NTPase"/>
</dbReference>
<dbReference type="InterPro" id="IPR003593">
    <property type="entry name" value="AAA+_ATPase"/>
</dbReference>
<dbReference type="Pfam" id="PF08448">
    <property type="entry name" value="PAS_4"/>
    <property type="match status" value="1"/>
</dbReference>
<keyword evidence="1" id="KW-0547">Nucleotide-binding</keyword>
<dbReference type="PANTHER" id="PTHR32071">
    <property type="entry name" value="TRANSCRIPTIONAL REGULATORY PROTEIN"/>
    <property type="match status" value="1"/>
</dbReference>
<dbReference type="Gene3D" id="1.10.10.60">
    <property type="entry name" value="Homeodomain-like"/>
    <property type="match status" value="1"/>
</dbReference>
<comment type="caution">
    <text evidence="8">The sequence shown here is derived from an EMBL/GenBank/DDBJ whole genome shotgun (WGS) entry which is preliminary data.</text>
</comment>
<dbReference type="CDD" id="cd00130">
    <property type="entry name" value="PAS"/>
    <property type="match status" value="1"/>
</dbReference>
<reference evidence="8 9" key="1">
    <citation type="submission" date="2020-12" db="EMBL/GenBank/DDBJ databases">
        <title>Geomonas sp. Red421, isolated from paddy soil.</title>
        <authorList>
            <person name="Xu Z."/>
            <person name="Zhang Z."/>
            <person name="Masuda Y."/>
            <person name="Itoh H."/>
            <person name="Senoo K."/>
        </authorList>
    </citation>
    <scope>NUCLEOTIDE SEQUENCE [LARGE SCALE GENOMIC DNA]</scope>
    <source>
        <strain evidence="8 9">Red421</strain>
    </source>
</reference>
<keyword evidence="2" id="KW-0067">ATP-binding</keyword>
<dbReference type="InterPro" id="IPR013656">
    <property type="entry name" value="PAS_4"/>
</dbReference>
<dbReference type="InterPro" id="IPR025662">
    <property type="entry name" value="Sigma_54_int_dom_ATP-bd_1"/>
</dbReference>
<evidence type="ECO:0000313" key="9">
    <source>
        <dbReference type="Proteomes" id="UP000614714"/>
    </source>
</evidence>
<dbReference type="PROSITE" id="PS00675">
    <property type="entry name" value="SIGMA54_INTERACT_1"/>
    <property type="match status" value="1"/>
</dbReference>
<evidence type="ECO:0000256" key="2">
    <source>
        <dbReference type="ARBA" id="ARBA00022840"/>
    </source>
</evidence>